<dbReference type="InterPro" id="IPR033749">
    <property type="entry name" value="Polyprenyl_synt_CS"/>
</dbReference>
<evidence type="ECO:0000256" key="2">
    <source>
        <dbReference type="ARBA" id="ARBA00006706"/>
    </source>
</evidence>
<dbReference type="InterPro" id="IPR008949">
    <property type="entry name" value="Isoprenoid_synthase_dom_sf"/>
</dbReference>
<dbReference type="CDD" id="cd00685">
    <property type="entry name" value="Trans_IPPS_HT"/>
    <property type="match status" value="1"/>
</dbReference>
<dbReference type="Proteomes" id="UP000192940">
    <property type="component" value="Chromosome I"/>
</dbReference>
<dbReference type="SUPFAM" id="SSF48576">
    <property type="entry name" value="Terpenoid synthases"/>
    <property type="match status" value="1"/>
</dbReference>
<evidence type="ECO:0000313" key="8">
    <source>
        <dbReference type="Proteomes" id="UP000192940"/>
    </source>
</evidence>
<keyword evidence="3 6" id="KW-0808">Transferase</keyword>
<accession>A0A1X7HQF4</accession>
<evidence type="ECO:0000256" key="1">
    <source>
        <dbReference type="ARBA" id="ARBA00001946"/>
    </source>
</evidence>
<keyword evidence="4" id="KW-0479">Metal-binding</keyword>
<dbReference type="PROSITE" id="PS00723">
    <property type="entry name" value="POLYPRENYL_SYNTHASE_1"/>
    <property type="match status" value="1"/>
</dbReference>
<evidence type="ECO:0000256" key="4">
    <source>
        <dbReference type="ARBA" id="ARBA00022723"/>
    </source>
</evidence>
<sequence>MKLHEALNVDINRVNREIEQIVKHDPDLSRSSVVAKSVLELIRSGGKRLRPLMVLVGSRFGPKSVGRKQWQLAAAAEFIHAASLVHDDVIDRSDLRRGQPAMHLKTGVSQAVHIGSYMSLRIVELLSQYASDQERYVHDLSSIASTQLCIGEYQQMAHAFDYDQTLEQYLEKSRNKTALLMATCLRTGALSSGCESQTADLLYEFGECLGMHFQIQDDLMDFTQDAATLGKPAGSDLRHGQVTLPVLFALQDPALSGMIRSIGPDSPDPDIEQVLEAIRQSGALEKTVEFSRSYLERANAIIGQLSGFPAHEDLKVLLHYFSAA</sequence>
<dbReference type="GO" id="GO:0046872">
    <property type="term" value="F:metal ion binding"/>
    <property type="evidence" value="ECO:0007669"/>
    <property type="project" value="UniProtKB-KW"/>
</dbReference>
<evidence type="ECO:0000256" key="3">
    <source>
        <dbReference type="ARBA" id="ARBA00022679"/>
    </source>
</evidence>
<keyword evidence="5" id="KW-0460">Magnesium</keyword>
<dbReference type="GO" id="GO:0004659">
    <property type="term" value="F:prenyltransferase activity"/>
    <property type="evidence" value="ECO:0007669"/>
    <property type="project" value="InterPro"/>
</dbReference>
<dbReference type="AlphaFoldDB" id="A0A1X7HQF4"/>
<gene>
    <name evidence="7" type="ORF">SAMN05661091_5347</name>
</gene>
<dbReference type="InterPro" id="IPR000092">
    <property type="entry name" value="Polyprenyl_synt"/>
</dbReference>
<dbReference type="PANTHER" id="PTHR12001:SF69">
    <property type="entry name" value="ALL TRANS-POLYPRENYL-DIPHOSPHATE SYNTHASE PDSS1"/>
    <property type="match status" value="1"/>
</dbReference>
<name>A0A1X7HQF4_9BACL</name>
<keyword evidence="8" id="KW-1185">Reference proteome</keyword>
<reference evidence="7 8" key="1">
    <citation type="submission" date="2017-04" db="EMBL/GenBank/DDBJ databases">
        <authorList>
            <person name="Afonso C.L."/>
            <person name="Miller P.J."/>
            <person name="Scott M.A."/>
            <person name="Spackman E."/>
            <person name="Goraichik I."/>
            <person name="Dimitrov K.M."/>
            <person name="Suarez D.L."/>
            <person name="Swayne D.E."/>
        </authorList>
    </citation>
    <scope>NUCLEOTIDE SEQUENCE [LARGE SCALE GENOMIC DNA]</scope>
    <source>
        <strain evidence="7 8">N3/975</strain>
    </source>
</reference>
<organism evidence="7 8">
    <name type="scientific">Paenibacillus uliginis N3/975</name>
    <dbReference type="NCBI Taxonomy" id="1313296"/>
    <lineage>
        <taxon>Bacteria</taxon>
        <taxon>Bacillati</taxon>
        <taxon>Bacillota</taxon>
        <taxon>Bacilli</taxon>
        <taxon>Bacillales</taxon>
        <taxon>Paenibacillaceae</taxon>
        <taxon>Paenibacillus</taxon>
    </lineage>
</organism>
<proteinExistence type="inferred from homology"/>
<dbReference type="Pfam" id="PF00348">
    <property type="entry name" value="polyprenyl_synt"/>
    <property type="match status" value="1"/>
</dbReference>
<comment type="similarity">
    <text evidence="2 6">Belongs to the FPP/GGPP synthase family.</text>
</comment>
<evidence type="ECO:0000256" key="6">
    <source>
        <dbReference type="RuleBase" id="RU004466"/>
    </source>
</evidence>
<dbReference type="RefSeq" id="WP_208915972.1">
    <property type="nucleotide sequence ID" value="NZ_LT840184.1"/>
</dbReference>
<dbReference type="PANTHER" id="PTHR12001">
    <property type="entry name" value="GERANYLGERANYL PYROPHOSPHATE SYNTHASE"/>
    <property type="match status" value="1"/>
</dbReference>
<protein>
    <submittedName>
        <fullName evidence="7">Heptaprenyl diphosphate synthase</fullName>
    </submittedName>
</protein>
<evidence type="ECO:0000313" key="7">
    <source>
        <dbReference type="EMBL" id="SMF91094.1"/>
    </source>
</evidence>
<evidence type="ECO:0000256" key="5">
    <source>
        <dbReference type="ARBA" id="ARBA00022842"/>
    </source>
</evidence>
<dbReference type="STRING" id="1313296.SAMN05661091_5347"/>
<dbReference type="Gene3D" id="1.10.600.10">
    <property type="entry name" value="Farnesyl Diphosphate Synthase"/>
    <property type="match status" value="1"/>
</dbReference>
<comment type="cofactor">
    <cofactor evidence="1">
        <name>Mg(2+)</name>
        <dbReference type="ChEBI" id="CHEBI:18420"/>
    </cofactor>
</comment>
<dbReference type="SFLD" id="SFLDS00005">
    <property type="entry name" value="Isoprenoid_Synthase_Type_I"/>
    <property type="match status" value="1"/>
</dbReference>
<dbReference type="EMBL" id="LT840184">
    <property type="protein sequence ID" value="SMF91094.1"/>
    <property type="molecule type" value="Genomic_DNA"/>
</dbReference>
<dbReference type="PROSITE" id="PS00444">
    <property type="entry name" value="POLYPRENYL_SYNTHASE_2"/>
    <property type="match status" value="1"/>
</dbReference>
<dbReference type="GO" id="GO:0008299">
    <property type="term" value="P:isoprenoid biosynthetic process"/>
    <property type="evidence" value="ECO:0007669"/>
    <property type="project" value="InterPro"/>
</dbReference>